<keyword evidence="1" id="KW-0547">Nucleotide-binding</keyword>
<reference evidence="4 5" key="2">
    <citation type="journal article" date="2015" name="Genome Announc.">
        <title>Complete Genome Sequence of Hyperthermophilic Piezophilic Archaeon Palaeococcus pacificus DY20341T, Isolated from Deep-Sea Hydrothermal Sediments.</title>
        <authorList>
            <person name="Zeng X."/>
            <person name="Jebbar M."/>
            <person name="Shao Z."/>
        </authorList>
    </citation>
    <scope>NUCLEOTIDE SEQUENCE [LARGE SCALE GENOMIC DNA]</scope>
    <source>
        <strain evidence="4 5">DY20341</strain>
    </source>
</reference>
<evidence type="ECO:0000313" key="5">
    <source>
        <dbReference type="Proteomes" id="UP000027981"/>
    </source>
</evidence>
<dbReference type="InterPro" id="IPR027417">
    <property type="entry name" value="P-loop_NTPase"/>
</dbReference>
<dbReference type="PANTHER" id="PTHR43637">
    <property type="entry name" value="UPF0273 PROTEIN TM_0370"/>
    <property type="match status" value="1"/>
</dbReference>
<dbReference type="AlphaFoldDB" id="A0A075LRE7"/>
<dbReference type="Gene3D" id="3.40.50.300">
    <property type="entry name" value="P-loop containing nucleotide triphosphate hydrolases"/>
    <property type="match status" value="1"/>
</dbReference>
<name>A0A075LRE7_9EURY</name>
<dbReference type="SUPFAM" id="SSF52540">
    <property type="entry name" value="P-loop containing nucleoside triphosphate hydrolases"/>
    <property type="match status" value="1"/>
</dbReference>
<protein>
    <recommendedName>
        <fullName evidence="3">KaiC-like domain-containing protein</fullName>
    </recommendedName>
</protein>
<dbReference type="InterPro" id="IPR014774">
    <property type="entry name" value="KaiC-like_dom"/>
</dbReference>
<keyword evidence="5" id="KW-1185">Reference proteome</keyword>
<dbReference type="STRING" id="1343739.PAP_04470"/>
<dbReference type="OrthoDB" id="63735at2157"/>
<dbReference type="GO" id="GO:0005524">
    <property type="term" value="F:ATP binding"/>
    <property type="evidence" value="ECO:0007669"/>
    <property type="project" value="UniProtKB-KW"/>
</dbReference>
<feature type="domain" description="KaiC-like" evidence="3">
    <location>
        <begin position="13"/>
        <end position="218"/>
    </location>
</feature>
<reference evidence="5" key="1">
    <citation type="submission" date="2013-06" db="EMBL/GenBank/DDBJ databases">
        <title>Complete Genome Sequence of Hyperthermophilic Palaeococcus pacificus DY20341T, Isolated from a Deep-Sea Hydrothermal Sediments.</title>
        <authorList>
            <person name="Zeng X."/>
            <person name="Shao Z."/>
        </authorList>
    </citation>
    <scope>NUCLEOTIDE SEQUENCE [LARGE SCALE GENOMIC DNA]</scope>
    <source>
        <strain evidence="5">DY20341</strain>
    </source>
</reference>
<dbReference type="Proteomes" id="UP000027981">
    <property type="component" value="Chromosome"/>
</dbReference>
<dbReference type="KEGG" id="ppac:PAP_04470"/>
<dbReference type="PANTHER" id="PTHR43637:SF3">
    <property type="entry name" value="FLAGELLA-RELATED PROTEIN H-RELATED"/>
    <property type="match status" value="1"/>
</dbReference>
<dbReference type="EMBL" id="CP006019">
    <property type="protein sequence ID" value="AIF69305.1"/>
    <property type="molecule type" value="Genomic_DNA"/>
</dbReference>
<dbReference type="eggNOG" id="arCOG04148">
    <property type="taxonomic scope" value="Archaea"/>
</dbReference>
<dbReference type="RefSeq" id="WP_048164876.1">
    <property type="nucleotide sequence ID" value="NZ_CP006019.1"/>
</dbReference>
<evidence type="ECO:0000256" key="1">
    <source>
        <dbReference type="ARBA" id="ARBA00022741"/>
    </source>
</evidence>
<dbReference type="GeneID" id="24842019"/>
<keyword evidence="2" id="KW-0067">ATP-binding</keyword>
<dbReference type="Pfam" id="PF06745">
    <property type="entry name" value="ATPase"/>
    <property type="match status" value="1"/>
</dbReference>
<evidence type="ECO:0000256" key="2">
    <source>
        <dbReference type="ARBA" id="ARBA00022840"/>
    </source>
</evidence>
<dbReference type="NCBIfam" id="NF006320">
    <property type="entry name" value="PRK08533.1"/>
    <property type="match status" value="1"/>
</dbReference>
<evidence type="ECO:0000259" key="3">
    <source>
        <dbReference type="Pfam" id="PF06745"/>
    </source>
</evidence>
<dbReference type="HOGENOM" id="CLU_094838_0_0_2"/>
<organism evidence="4 5">
    <name type="scientific">Palaeococcus pacificus DY20341</name>
    <dbReference type="NCBI Taxonomy" id="1343739"/>
    <lineage>
        <taxon>Archaea</taxon>
        <taxon>Methanobacteriati</taxon>
        <taxon>Methanobacteriota</taxon>
        <taxon>Thermococci</taxon>
        <taxon>Thermococcales</taxon>
        <taxon>Thermococcaceae</taxon>
        <taxon>Palaeococcus</taxon>
    </lineage>
</organism>
<evidence type="ECO:0000313" key="4">
    <source>
        <dbReference type="EMBL" id="AIF69305.1"/>
    </source>
</evidence>
<gene>
    <name evidence="4" type="ORF">PAP_04470</name>
</gene>
<proteinExistence type="predicted"/>
<sequence length="230" mass="25859">MGMLKITIKNDELHRRLGGGIPAGTIALIEGDTGSGKSVFSQRLLYGFLSNNHSVAYISSQYTTVEFINQMYSLGYEIIPFLIKKRLSFVSLYPLLSDISEEERFLNRLISEPRIWDDPEVTIIDSITPIIRNSTPTSLRAFMEHIKKLSSLGKVIILTINEKDVERDIILKLETVSTLLIKLDVKVFGGDLKNSAKIVKYNKALGIYQKIIPFRVEPKVGFIVEIAAVV</sequence>
<accession>A0A075LRE7</accession>